<dbReference type="EMBL" id="MU858217">
    <property type="protein sequence ID" value="KAK4209086.1"/>
    <property type="molecule type" value="Genomic_DNA"/>
</dbReference>
<dbReference type="GO" id="GO:0030246">
    <property type="term" value="F:carbohydrate binding"/>
    <property type="evidence" value="ECO:0007669"/>
    <property type="project" value="InterPro"/>
</dbReference>
<keyword evidence="4 7" id="KW-0378">Hydrolase</keyword>
<feature type="domain" description="Glycoside hydrolase family 31 TIM barrel" evidence="5">
    <location>
        <begin position="328"/>
        <end position="651"/>
    </location>
</feature>
<evidence type="ECO:0000256" key="2">
    <source>
        <dbReference type="ARBA" id="ARBA00007806"/>
    </source>
</evidence>
<comment type="caution">
    <text evidence="7">The sequence shown here is derived from an EMBL/GenBank/DDBJ whole genome shotgun (WGS) entry which is preliminary data.</text>
</comment>
<dbReference type="Gene3D" id="2.60.40.1180">
    <property type="entry name" value="Golgi alpha-mannosidase II"/>
    <property type="match status" value="1"/>
</dbReference>
<dbReference type="InterPro" id="IPR013780">
    <property type="entry name" value="Glyco_hydro_b"/>
</dbReference>
<proteinExistence type="inferred from homology"/>
<dbReference type="AlphaFoldDB" id="A0AAN6Y0G0"/>
<protein>
    <recommendedName>
        <fullName evidence="3">alpha-glucosidase</fullName>
        <ecNumber evidence="3">3.2.1.20</ecNumber>
    </recommendedName>
</protein>
<evidence type="ECO:0000313" key="8">
    <source>
        <dbReference type="Proteomes" id="UP001301769"/>
    </source>
</evidence>
<dbReference type="Gene3D" id="3.20.20.80">
    <property type="entry name" value="Glycosidases"/>
    <property type="match status" value="1"/>
</dbReference>
<evidence type="ECO:0000256" key="3">
    <source>
        <dbReference type="ARBA" id="ARBA00012741"/>
    </source>
</evidence>
<evidence type="ECO:0000259" key="6">
    <source>
        <dbReference type="Pfam" id="PF13802"/>
    </source>
</evidence>
<dbReference type="SUPFAM" id="SSF51445">
    <property type="entry name" value="(Trans)glycosidases"/>
    <property type="match status" value="1"/>
</dbReference>
<evidence type="ECO:0000256" key="1">
    <source>
        <dbReference type="ARBA" id="ARBA00001657"/>
    </source>
</evidence>
<dbReference type="InterPro" id="IPR011013">
    <property type="entry name" value="Gal_mutarotase_sf_dom"/>
</dbReference>
<dbReference type="InterPro" id="IPR025887">
    <property type="entry name" value="Glyco_hydro_31_N_dom"/>
</dbReference>
<dbReference type="InterPro" id="IPR017853">
    <property type="entry name" value="GH"/>
</dbReference>
<evidence type="ECO:0000259" key="5">
    <source>
        <dbReference type="Pfam" id="PF01055"/>
    </source>
</evidence>
<dbReference type="EC" id="3.2.1.20" evidence="3"/>
<sequence length="942" mass="105526">MPHLCSRNLPKKPNVNMPITERPLTHLVIPDGVNLNAGDQIESFQLVSGPETLFPCFTWTLEFPFPHVYRIVLAGPERPRPPHDNANAPSTFCKFELVSFDKDTCRAMFAFPYPTGQSLDTSGLDNDTRLELRLFWKYQLFTEVWERRGRGTTETVTPVIRDLGARPYALTEHGIIRHWRLDRSRVHLGLGEKAAPIDLTGRRFIMHAADSAFYDAHKTDPLYKHTPFLISTSPPDTSGFQGSTYAIFHPTNSVATWDVGASIDYPSGGLSKQYIQDWGGLEEWVMIGNGVAGVVRTFSDVAGKPRLVGRDWLGYLASTVLLADLPNAQEELEKWPALCVQNDIPCSAMHLSSGYTHDEETGEHLVFYLNKKRYPDFKRMVRIYHQAGMKILPNVKPYLLTRHPDYKRLEDGKGLFFDPLTQKAGRQNLSNNAEDRNGDGSWADFSAPETRAWWAEGIKGLIELGVDGIWDDNNEFFTRDDEILAENHFDFGRQVSYNDGSRIKTGILGRITGTEVMNKGSHDQMEEAFPERRVFVLTRSGNPATFKYAASTWAGDNYTSWHNLRGSQHIQINSGLSLMQNTGADVGGFAGPKPTPELFVRWVQLGVTHSRFCIHSDGSGGKLNTPWMYPEMLPIIRQHIKWRYYILPFLNNLMWQSHLSAAPPNAPLFYGPFASDPVLYTPEIMRGFDAWLGVGQILVAPQLHEGERARKVYFPRTSPTDQACYFDISGQVDYRLFGSSAQERQEGTSMPVFRSGEWATIPTPLEYGGMFAREGTVIPVGRDKATLTALDGPARRYTDGVDAELDKESGGGADGQVGVDDWRGVLIFLPPPSSGLHNKVYEGEWIEDDGISADPSTYLVKIRYWAENMDGSSAVRVQAKAFMTKDGFQPLWSGRLFVFLPEGDWRGVVGAQAGLYPNQRADRAGVGAQVMGQFVVPVEYVL</sequence>
<dbReference type="PANTHER" id="PTHR22762">
    <property type="entry name" value="ALPHA-GLUCOSIDASE"/>
    <property type="match status" value="1"/>
</dbReference>
<reference evidence="7" key="1">
    <citation type="journal article" date="2023" name="Mol. Phylogenet. Evol.">
        <title>Genome-scale phylogeny and comparative genomics of the fungal order Sordariales.</title>
        <authorList>
            <person name="Hensen N."/>
            <person name="Bonometti L."/>
            <person name="Westerberg I."/>
            <person name="Brannstrom I.O."/>
            <person name="Guillou S."/>
            <person name="Cros-Aarteil S."/>
            <person name="Calhoun S."/>
            <person name="Haridas S."/>
            <person name="Kuo A."/>
            <person name="Mondo S."/>
            <person name="Pangilinan J."/>
            <person name="Riley R."/>
            <person name="LaButti K."/>
            <person name="Andreopoulos B."/>
            <person name="Lipzen A."/>
            <person name="Chen C."/>
            <person name="Yan M."/>
            <person name="Daum C."/>
            <person name="Ng V."/>
            <person name="Clum A."/>
            <person name="Steindorff A."/>
            <person name="Ohm R.A."/>
            <person name="Martin F."/>
            <person name="Silar P."/>
            <person name="Natvig D.O."/>
            <person name="Lalanne C."/>
            <person name="Gautier V."/>
            <person name="Ament-Velasquez S.L."/>
            <person name="Kruys A."/>
            <person name="Hutchinson M.I."/>
            <person name="Powell A.J."/>
            <person name="Barry K."/>
            <person name="Miller A.N."/>
            <person name="Grigoriev I.V."/>
            <person name="Debuchy R."/>
            <person name="Gladieux P."/>
            <person name="Hiltunen Thoren M."/>
            <person name="Johannesson H."/>
        </authorList>
    </citation>
    <scope>NUCLEOTIDE SEQUENCE</scope>
    <source>
        <strain evidence="7">PSN293</strain>
    </source>
</reference>
<keyword evidence="8" id="KW-1185">Reference proteome</keyword>
<dbReference type="Proteomes" id="UP001301769">
    <property type="component" value="Unassembled WGS sequence"/>
</dbReference>
<comment type="catalytic activity">
    <reaction evidence="1">
        <text>Hydrolysis of terminal, non-reducing (1-&gt;4)-linked alpha-D-glucose residues with release of alpha-D-glucose.</text>
        <dbReference type="EC" id="3.2.1.20"/>
    </reaction>
</comment>
<comment type="similarity">
    <text evidence="2 4">Belongs to the glycosyl hydrolase 31 family.</text>
</comment>
<evidence type="ECO:0000313" key="7">
    <source>
        <dbReference type="EMBL" id="KAK4209086.1"/>
    </source>
</evidence>
<name>A0AAN6Y0G0_9PEZI</name>
<reference evidence="7" key="2">
    <citation type="submission" date="2023-05" db="EMBL/GenBank/DDBJ databases">
        <authorList>
            <consortium name="Lawrence Berkeley National Laboratory"/>
            <person name="Steindorff A."/>
            <person name="Hensen N."/>
            <person name="Bonometti L."/>
            <person name="Westerberg I."/>
            <person name="Brannstrom I.O."/>
            <person name="Guillou S."/>
            <person name="Cros-Aarteil S."/>
            <person name="Calhoun S."/>
            <person name="Haridas S."/>
            <person name="Kuo A."/>
            <person name="Mondo S."/>
            <person name="Pangilinan J."/>
            <person name="Riley R."/>
            <person name="Labutti K."/>
            <person name="Andreopoulos B."/>
            <person name="Lipzen A."/>
            <person name="Chen C."/>
            <person name="Yanf M."/>
            <person name="Daum C."/>
            <person name="Ng V."/>
            <person name="Clum A."/>
            <person name="Ohm R."/>
            <person name="Martin F."/>
            <person name="Silar P."/>
            <person name="Natvig D."/>
            <person name="Lalanne C."/>
            <person name="Gautier V."/>
            <person name="Ament-Velasquez S.L."/>
            <person name="Kruys A."/>
            <person name="Hutchinson M.I."/>
            <person name="Powell A.J."/>
            <person name="Barry K."/>
            <person name="Miller A.N."/>
            <person name="Grigoriev I.V."/>
            <person name="Debuchy R."/>
            <person name="Gladieux P."/>
            <person name="Thoren M.H."/>
            <person name="Johannesson H."/>
        </authorList>
    </citation>
    <scope>NUCLEOTIDE SEQUENCE</scope>
    <source>
        <strain evidence="7">PSN293</strain>
    </source>
</reference>
<organism evidence="7 8">
    <name type="scientific">Rhypophila decipiens</name>
    <dbReference type="NCBI Taxonomy" id="261697"/>
    <lineage>
        <taxon>Eukaryota</taxon>
        <taxon>Fungi</taxon>
        <taxon>Dikarya</taxon>
        <taxon>Ascomycota</taxon>
        <taxon>Pezizomycotina</taxon>
        <taxon>Sordariomycetes</taxon>
        <taxon>Sordariomycetidae</taxon>
        <taxon>Sordariales</taxon>
        <taxon>Naviculisporaceae</taxon>
        <taxon>Rhypophila</taxon>
    </lineage>
</organism>
<dbReference type="GO" id="GO:0005975">
    <property type="term" value="P:carbohydrate metabolic process"/>
    <property type="evidence" value="ECO:0007669"/>
    <property type="project" value="InterPro"/>
</dbReference>
<dbReference type="CDD" id="cd14752">
    <property type="entry name" value="GH31_N"/>
    <property type="match status" value="1"/>
</dbReference>
<dbReference type="SUPFAM" id="SSF74650">
    <property type="entry name" value="Galactose mutarotase-like"/>
    <property type="match status" value="1"/>
</dbReference>
<dbReference type="InterPro" id="IPR000322">
    <property type="entry name" value="Glyco_hydro_31_TIM"/>
</dbReference>
<keyword evidence="4" id="KW-0326">Glycosidase</keyword>
<dbReference type="Pfam" id="PF13802">
    <property type="entry name" value="Gal_mutarotas_2"/>
    <property type="match status" value="1"/>
</dbReference>
<dbReference type="Pfam" id="PF01055">
    <property type="entry name" value="Glyco_hydro_31_2nd"/>
    <property type="match status" value="1"/>
</dbReference>
<feature type="domain" description="Glycoside hydrolase family 31 N-terminal" evidence="6">
    <location>
        <begin position="186"/>
        <end position="239"/>
    </location>
</feature>
<gene>
    <name evidence="7" type="ORF">QBC37DRAFT_486364</name>
</gene>
<accession>A0AAN6Y0G0</accession>
<dbReference type="GO" id="GO:0004558">
    <property type="term" value="F:alpha-1,4-glucosidase activity"/>
    <property type="evidence" value="ECO:0007669"/>
    <property type="project" value="UniProtKB-EC"/>
</dbReference>
<dbReference type="PANTHER" id="PTHR22762:SF165">
    <property type="entry name" value="PUTATIVE (AFU_ORTHOLOGUE AFUA_1G06560)-RELATED"/>
    <property type="match status" value="1"/>
</dbReference>
<evidence type="ECO:0000256" key="4">
    <source>
        <dbReference type="RuleBase" id="RU361185"/>
    </source>
</evidence>
<dbReference type="Gene3D" id="2.60.40.1760">
    <property type="entry name" value="glycosyl hydrolase (family 31)"/>
    <property type="match status" value="1"/>
</dbReference>